<dbReference type="AlphaFoldDB" id="F0ZPA6"/>
<dbReference type="GO" id="GO:0007163">
    <property type="term" value="P:establishment or maintenance of cell polarity"/>
    <property type="evidence" value="ECO:0007669"/>
    <property type="project" value="EnsemblProtists"/>
</dbReference>
<feature type="compositionally biased region" description="Low complexity" evidence="3">
    <location>
        <begin position="206"/>
        <end position="244"/>
    </location>
</feature>
<dbReference type="InterPro" id="IPR036964">
    <property type="entry name" value="RASGEF_cat_dom_sf"/>
</dbReference>
<dbReference type="PANTHER" id="PTHR23113:SF254">
    <property type="entry name" value="CYCLIC GMP-BINDING PROTEIN D"/>
    <property type="match status" value="1"/>
</dbReference>
<dbReference type="CDD" id="cd06224">
    <property type="entry name" value="REM"/>
    <property type="match status" value="1"/>
</dbReference>
<dbReference type="InterPro" id="IPR000595">
    <property type="entry name" value="cNMP-bd_dom"/>
</dbReference>
<dbReference type="SMART" id="SM00147">
    <property type="entry name" value="RasGEF"/>
    <property type="match status" value="1"/>
</dbReference>
<dbReference type="SUPFAM" id="SSF48366">
    <property type="entry name" value="Ras GEF"/>
    <property type="match status" value="1"/>
</dbReference>
<sequence>MSDIYPFYKPDEDNIIFNPNVNKKEGFQAIKSCTLAKLIEKLTSTKQLHTYFSSAFFLTYRDFTTPLEIINLLVQRYTGPPPDSSKDHLRLFEIEVDIVQSNVLNLFRQLIGTLIHSDYENQKVSSSIIEFFNSLEENTKNELFLIYFKSKKLARPPGTIPKATNQQISSAASTMRFSFSVSPKTISPNSTNNVLTGLLSTASTITNGNNSNSSNGNSGNIPSASSSQSQQQLQQQINNLSSPNFDQQRSSIKMGKGIMKLLQSANGGAGLNGTYKESNTSPQSSPSSTMTSGSTSALMNQMNAISSENNPNGSSGEIPSTPPSSGAEKTAFFPEAIARELTIMEFELITALNVSDITSKNWNSSVNIQNLTTWFNRISSWVSTKIISKETPEERAIIIEAFINIASFAKDIKNYNCVMEILGSLHSSSISRLKNSWSLIPQKANEMFQVLNNLMSTDGNFRNYRKQLTTVAASEPCIPYLGLFLTDYTYLDESNPASVSNSKMINIDRILLISSRVQEFFQLFTNCSYNFQSNQGVREAILGEKVWDENEIFRLSKIREESANSPSQSKETNGIGNSNSTSSNSLLSSTSATVRKKNFVTKYRMSFTGNDPLPFISSSLTEREWKILTTNAKTLSFTRNKTILSIGETNTNLYRVISGRVKIESLRSYNDPDVDETSILAIKAKNRLSLNLPPIDEGYYIEEGEIFGQESFLYTDRPILNNIIVDSDECELMEIEKSFVLHLFTSEHILAATFYKHIATVMAERLKTIYTNFTSNAGNGNSGGSGGSTKDGPSSGGTLSASVSIGNLNSPSINKIDFRRRSTIVETPSSLDLLRDGNDNSVRTKFGLSQDEVIIKRYQCKHKNMNGTLYITKHNICFEGKFLGMNKNKTFAFDHTINILCDKNTLCVVYKNPSGNIEKNKKFVFKSQDDLSESIPIAHQIWSNHRGGPKLYAPSVAASSTPPKANTVGRAESFSNIKDLPSKEEWNQILKGTKPVIYKKGDILICEGVEYQKIFQIVKGECSVVKSLLPIFNTTPVTSTSTTNPLAYSTTSSANTSTGSLLNSLSNSNSSSTSNTNTSNTSPQSLVDPRNSVVISKLTGGGIFGEMSFLLPGGSATSLVVTSDEVEVYIIESYFLHIMLKSKHSLAPKFYKYLACVLESRVRNLL</sequence>
<feature type="compositionally biased region" description="Low complexity" evidence="3">
    <location>
        <begin position="577"/>
        <end position="589"/>
    </location>
</feature>
<dbReference type="PROSITE" id="PS50042">
    <property type="entry name" value="CNMP_BINDING_3"/>
    <property type="match status" value="2"/>
</dbReference>
<dbReference type="EMBL" id="GL871106">
    <property type="protein sequence ID" value="EGC34233.1"/>
    <property type="molecule type" value="Genomic_DNA"/>
</dbReference>
<dbReference type="PROSITE" id="PS50009">
    <property type="entry name" value="RASGEF_CAT"/>
    <property type="match status" value="1"/>
</dbReference>
<dbReference type="PROSITE" id="PS50212">
    <property type="entry name" value="RASGEF_NTER"/>
    <property type="match status" value="1"/>
</dbReference>
<dbReference type="FunCoup" id="F0ZPA6">
    <property type="interactions" value="85"/>
</dbReference>
<evidence type="ECO:0000256" key="2">
    <source>
        <dbReference type="PROSITE-ProRule" id="PRU00168"/>
    </source>
</evidence>
<feature type="domain" description="Ras-GEF" evidence="4">
    <location>
        <begin position="333"/>
        <end position="562"/>
    </location>
</feature>
<dbReference type="GO" id="GO:0031272">
    <property type="term" value="P:regulation of pseudopodium assembly"/>
    <property type="evidence" value="ECO:0007669"/>
    <property type="project" value="EnsemblProtists"/>
</dbReference>
<dbReference type="InterPro" id="IPR000651">
    <property type="entry name" value="Ras-like_Gua-exchang_fac_N"/>
</dbReference>
<name>F0ZPA6_DICPU</name>
<feature type="domain" description="Cyclic nucleotide-binding" evidence="5">
    <location>
        <begin position="616"/>
        <end position="744"/>
    </location>
</feature>
<evidence type="ECO:0008006" key="9">
    <source>
        <dbReference type="Google" id="ProtNLM"/>
    </source>
</evidence>
<keyword evidence="1 2" id="KW-0344">Guanine-nucleotide releasing factor</keyword>
<dbReference type="SUPFAM" id="SSF51206">
    <property type="entry name" value="cAMP-binding domain-like"/>
    <property type="match status" value="2"/>
</dbReference>
<dbReference type="VEuPathDB" id="AmoebaDB:DICPUDRAFT_168747"/>
<dbReference type="CDD" id="cd00155">
    <property type="entry name" value="RasGEF"/>
    <property type="match status" value="1"/>
</dbReference>
<dbReference type="InterPro" id="IPR004182">
    <property type="entry name" value="GRAM"/>
</dbReference>
<dbReference type="Proteomes" id="UP000001064">
    <property type="component" value="Unassembled WGS sequence"/>
</dbReference>
<feature type="region of interest" description="Disordered" evidence="3">
    <location>
        <begin position="777"/>
        <end position="799"/>
    </location>
</feature>
<dbReference type="GO" id="GO:0032060">
    <property type="term" value="P:bleb assembly"/>
    <property type="evidence" value="ECO:0007669"/>
    <property type="project" value="EnsemblProtists"/>
</dbReference>
<dbReference type="InterPro" id="IPR018490">
    <property type="entry name" value="cNMP-bd_dom_sf"/>
</dbReference>
<dbReference type="Pfam" id="PF02893">
    <property type="entry name" value="GRAM"/>
    <property type="match status" value="1"/>
</dbReference>
<evidence type="ECO:0000256" key="3">
    <source>
        <dbReference type="SAM" id="MobiDB-lite"/>
    </source>
</evidence>
<dbReference type="Pfam" id="PF00617">
    <property type="entry name" value="RasGEF"/>
    <property type="match status" value="1"/>
</dbReference>
<organism evidence="7 8">
    <name type="scientific">Dictyostelium purpureum</name>
    <name type="common">Slime mold</name>
    <dbReference type="NCBI Taxonomy" id="5786"/>
    <lineage>
        <taxon>Eukaryota</taxon>
        <taxon>Amoebozoa</taxon>
        <taxon>Evosea</taxon>
        <taxon>Eumycetozoa</taxon>
        <taxon>Dictyostelia</taxon>
        <taxon>Dictyosteliales</taxon>
        <taxon>Dictyosteliaceae</taxon>
        <taxon>Dictyostelium</taxon>
    </lineage>
</organism>
<evidence type="ECO:0000256" key="1">
    <source>
        <dbReference type="ARBA" id="ARBA00022658"/>
    </source>
</evidence>
<dbReference type="GeneID" id="10500229"/>
<keyword evidence="8" id="KW-1185">Reference proteome</keyword>
<feature type="region of interest" description="Disordered" evidence="3">
    <location>
        <begin position="1053"/>
        <end position="1087"/>
    </location>
</feature>
<dbReference type="InParanoid" id="F0ZPA6"/>
<dbReference type="Gene3D" id="1.20.870.10">
    <property type="entry name" value="Son of sevenless (SoS) protein Chain: S domain 1"/>
    <property type="match status" value="1"/>
</dbReference>
<dbReference type="GO" id="GO:2000145">
    <property type="term" value="P:regulation of cell motility"/>
    <property type="evidence" value="ECO:0007669"/>
    <property type="project" value="EnsemblProtists"/>
</dbReference>
<dbReference type="GO" id="GO:0031271">
    <property type="term" value="P:lateral pseudopodium assembly"/>
    <property type="evidence" value="ECO:0007669"/>
    <property type="project" value="EnsemblProtists"/>
</dbReference>
<dbReference type="GO" id="GO:0031589">
    <property type="term" value="P:cell-substrate adhesion"/>
    <property type="evidence" value="ECO:0007669"/>
    <property type="project" value="EnsemblProtists"/>
</dbReference>
<feature type="region of interest" description="Disordered" evidence="3">
    <location>
        <begin position="269"/>
        <end position="328"/>
    </location>
</feature>
<dbReference type="Pfam" id="PF00618">
    <property type="entry name" value="RasGEF_N"/>
    <property type="match status" value="1"/>
</dbReference>
<feature type="compositionally biased region" description="Gly residues" evidence="3">
    <location>
        <begin position="780"/>
        <end position="789"/>
    </location>
</feature>
<feature type="compositionally biased region" description="Low complexity" evidence="3">
    <location>
        <begin position="306"/>
        <end position="317"/>
    </location>
</feature>
<feature type="compositionally biased region" description="Low complexity" evidence="3">
    <location>
        <begin position="278"/>
        <end position="296"/>
    </location>
</feature>
<dbReference type="KEGG" id="dpp:DICPUDRAFT_168747"/>
<feature type="compositionally biased region" description="Polar residues" evidence="3">
    <location>
        <begin position="563"/>
        <end position="576"/>
    </location>
</feature>
<reference evidence="8" key="1">
    <citation type="journal article" date="2011" name="Genome Biol.">
        <title>Comparative genomics of the social amoebae Dictyostelium discoideum and Dictyostelium purpureum.</title>
        <authorList>
            <consortium name="US DOE Joint Genome Institute (JGI-PGF)"/>
            <person name="Sucgang R."/>
            <person name="Kuo A."/>
            <person name="Tian X."/>
            <person name="Salerno W."/>
            <person name="Parikh A."/>
            <person name="Feasley C.L."/>
            <person name="Dalin E."/>
            <person name="Tu H."/>
            <person name="Huang E."/>
            <person name="Barry K."/>
            <person name="Lindquist E."/>
            <person name="Shapiro H."/>
            <person name="Bruce D."/>
            <person name="Schmutz J."/>
            <person name="Salamov A."/>
            <person name="Fey P."/>
            <person name="Gaudet P."/>
            <person name="Anjard C."/>
            <person name="Babu M.M."/>
            <person name="Basu S."/>
            <person name="Bushmanova Y."/>
            <person name="van der Wel H."/>
            <person name="Katoh-Kurasawa M."/>
            <person name="Dinh C."/>
            <person name="Coutinho P.M."/>
            <person name="Saito T."/>
            <person name="Elias M."/>
            <person name="Schaap P."/>
            <person name="Kay R.R."/>
            <person name="Henrissat B."/>
            <person name="Eichinger L."/>
            <person name="Rivero F."/>
            <person name="Putnam N.H."/>
            <person name="West C.M."/>
            <person name="Loomis W.F."/>
            <person name="Chisholm R.L."/>
            <person name="Shaulsky G."/>
            <person name="Strassmann J.E."/>
            <person name="Queller D.C."/>
            <person name="Kuspa A."/>
            <person name="Grigoriev I.V."/>
        </authorList>
    </citation>
    <scope>NUCLEOTIDE SEQUENCE [LARGE SCALE GENOMIC DNA]</scope>
    <source>
        <strain evidence="8">QSDP1</strain>
    </source>
</reference>
<accession>F0ZPA6</accession>
<feature type="region of interest" description="Disordered" evidence="3">
    <location>
        <begin position="206"/>
        <end position="248"/>
    </location>
</feature>
<dbReference type="Gene3D" id="2.60.120.10">
    <property type="entry name" value="Jelly Rolls"/>
    <property type="match status" value="2"/>
</dbReference>
<gene>
    <name evidence="7" type="primary">GbpD</name>
    <name evidence="7" type="ORF">DICPUDRAFT_168747</name>
</gene>
<dbReference type="InterPro" id="IPR014710">
    <property type="entry name" value="RmlC-like_jellyroll"/>
</dbReference>
<dbReference type="OrthoDB" id="546434at2759"/>
<dbReference type="GO" id="GO:0005085">
    <property type="term" value="F:guanyl-nucleotide exchange factor activity"/>
    <property type="evidence" value="ECO:0000318"/>
    <property type="project" value="GO_Central"/>
</dbReference>
<proteinExistence type="predicted"/>
<dbReference type="GO" id="GO:0010810">
    <property type="term" value="P:regulation of cell-substrate adhesion"/>
    <property type="evidence" value="ECO:0007669"/>
    <property type="project" value="EnsemblProtists"/>
</dbReference>
<evidence type="ECO:0000313" key="8">
    <source>
        <dbReference type="Proteomes" id="UP000001064"/>
    </source>
</evidence>
<dbReference type="GO" id="GO:0005886">
    <property type="term" value="C:plasma membrane"/>
    <property type="evidence" value="ECO:0000318"/>
    <property type="project" value="GO_Central"/>
</dbReference>
<dbReference type="eggNOG" id="KOG3417">
    <property type="taxonomic scope" value="Eukaryota"/>
</dbReference>
<dbReference type="SMART" id="SM00229">
    <property type="entry name" value="RasGEFN"/>
    <property type="match status" value="1"/>
</dbReference>
<dbReference type="GO" id="GO:0019934">
    <property type="term" value="P:cGMP-mediated signaling"/>
    <property type="evidence" value="ECO:0007669"/>
    <property type="project" value="EnsemblProtists"/>
</dbReference>
<dbReference type="Gene3D" id="1.10.840.10">
    <property type="entry name" value="Ras guanine-nucleotide exchange factors catalytic domain"/>
    <property type="match status" value="1"/>
</dbReference>
<protein>
    <recommendedName>
        <fullName evidence="9">RasGEF domain-containing protein</fullName>
    </recommendedName>
</protein>
<dbReference type="InterPro" id="IPR011993">
    <property type="entry name" value="PH-like_dom_sf"/>
</dbReference>
<dbReference type="STRING" id="5786.F0ZPA6"/>
<dbReference type="GO" id="GO:0050920">
    <property type="term" value="P:regulation of chemotaxis"/>
    <property type="evidence" value="ECO:0007669"/>
    <property type="project" value="EnsemblProtists"/>
</dbReference>
<evidence type="ECO:0000259" key="5">
    <source>
        <dbReference type="PROSITE" id="PS50042"/>
    </source>
</evidence>
<dbReference type="RefSeq" id="XP_003289243.1">
    <property type="nucleotide sequence ID" value="XM_003289195.1"/>
</dbReference>
<dbReference type="Gene3D" id="2.30.29.30">
    <property type="entry name" value="Pleckstrin-homology domain (PH domain)/Phosphotyrosine-binding domain (PTB)"/>
    <property type="match status" value="1"/>
</dbReference>
<dbReference type="InterPro" id="IPR001895">
    <property type="entry name" value="RASGEF_cat_dom"/>
</dbReference>
<dbReference type="CDD" id="cd00038">
    <property type="entry name" value="CAP_ED"/>
    <property type="match status" value="1"/>
</dbReference>
<feature type="compositionally biased region" description="Low complexity" evidence="3">
    <location>
        <begin position="1053"/>
        <end position="1082"/>
    </location>
</feature>
<dbReference type="InterPro" id="IPR023578">
    <property type="entry name" value="Ras_GEF_dom_sf"/>
</dbReference>
<dbReference type="GO" id="GO:0007265">
    <property type="term" value="P:Ras protein signal transduction"/>
    <property type="evidence" value="ECO:0000318"/>
    <property type="project" value="GO_Central"/>
</dbReference>
<feature type="domain" description="Cyclic nucleotide-binding" evidence="5">
    <location>
        <begin position="1088"/>
        <end position="1132"/>
    </location>
</feature>
<evidence type="ECO:0000259" key="6">
    <source>
        <dbReference type="PROSITE" id="PS50212"/>
    </source>
</evidence>
<dbReference type="PANTHER" id="PTHR23113">
    <property type="entry name" value="GUANINE NUCLEOTIDE EXCHANGE FACTOR"/>
    <property type="match status" value="1"/>
</dbReference>
<dbReference type="InterPro" id="IPR008937">
    <property type="entry name" value="Ras-like_GEF"/>
</dbReference>
<feature type="region of interest" description="Disordered" evidence="3">
    <location>
        <begin position="563"/>
        <end position="589"/>
    </location>
</feature>
<feature type="domain" description="N-terminal Ras-GEF" evidence="6">
    <location>
        <begin position="26"/>
        <end position="155"/>
    </location>
</feature>
<evidence type="ECO:0000259" key="4">
    <source>
        <dbReference type="PROSITE" id="PS50009"/>
    </source>
</evidence>
<evidence type="ECO:0000313" key="7">
    <source>
        <dbReference type="EMBL" id="EGC34233.1"/>
    </source>
</evidence>